<evidence type="ECO:0000313" key="6">
    <source>
        <dbReference type="Proteomes" id="UP000824118"/>
    </source>
</evidence>
<keyword evidence="2" id="KW-0238">DNA-binding</keyword>
<reference evidence="5" key="2">
    <citation type="journal article" date="2021" name="PeerJ">
        <title>Extensive microbial diversity within the chicken gut microbiome revealed by metagenomics and culture.</title>
        <authorList>
            <person name="Gilroy R."/>
            <person name="Ravi A."/>
            <person name="Getino M."/>
            <person name="Pursley I."/>
            <person name="Horton D.L."/>
            <person name="Alikhan N.F."/>
            <person name="Baker D."/>
            <person name="Gharbi K."/>
            <person name="Hall N."/>
            <person name="Watson M."/>
            <person name="Adriaenssens E.M."/>
            <person name="Foster-Nyarko E."/>
            <person name="Jarju S."/>
            <person name="Secka A."/>
            <person name="Antonio M."/>
            <person name="Oren A."/>
            <person name="Chaudhuri R.R."/>
            <person name="La Ragione R."/>
            <person name="Hildebrand F."/>
            <person name="Pallen M.J."/>
        </authorList>
    </citation>
    <scope>NUCLEOTIDE SEQUENCE</scope>
    <source>
        <strain evidence="5">ChiGjej1B1-1684</strain>
    </source>
</reference>
<dbReference type="AlphaFoldDB" id="A0A9D1LYC1"/>
<dbReference type="PANTHER" id="PTHR42756:SF1">
    <property type="entry name" value="TRANSCRIPTIONAL REPRESSOR OF EMRAB OPERON"/>
    <property type="match status" value="1"/>
</dbReference>
<dbReference type="SUPFAM" id="SSF46785">
    <property type="entry name" value="Winged helix' DNA-binding domain"/>
    <property type="match status" value="1"/>
</dbReference>
<organism evidence="5 6">
    <name type="scientific">Candidatus Limousia pullorum</name>
    <dbReference type="NCBI Taxonomy" id="2840860"/>
    <lineage>
        <taxon>Bacteria</taxon>
        <taxon>Bacillati</taxon>
        <taxon>Bacillota</taxon>
        <taxon>Clostridia</taxon>
        <taxon>Eubacteriales</taxon>
        <taxon>Oscillospiraceae</taxon>
        <taxon>Oscillospiraceae incertae sedis</taxon>
        <taxon>Candidatus Limousia</taxon>
    </lineage>
</organism>
<evidence type="ECO:0000313" key="5">
    <source>
        <dbReference type="EMBL" id="HIU50265.1"/>
    </source>
</evidence>
<dbReference type="EMBL" id="DVNG01000065">
    <property type="protein sequence ID" value="HIU50265.1"/>
    <property type="molecule type" value="Genomic_DNA"/>
</dbReference>
<proteinExistence type="predicted"/>
<dbReference type="Gene3D" id="1.10.10.10">
    <property type="entry name" value="Winged helix-like DNA-binding domain superfamily/Winged helix DNA-binding domain"/>
    <property type="match status" value="1"/>
</dbReference>
<evidence type="ECO:0000259" key="4">
    <source>
        <dbReference type="PROSITE" id="PS50995"/>
    </source>
</evidence>
<accession>A0A9D1LYC1</accession>
<name>A0A9D1LYC1_9FIRM</name>
<evidence type="ECO:0000256" key="1">
    <source>
        <dbReference type="ARBA" id="ARBA00023015"/>
    </source>
</evidence>
<dbReference type="InterPro" id="IPR000835">
    <property type="entry name" value="HTH_MarR-typ"/>
</dbReference>
<dbReference type="GO" id="GO:0003700">
    <property type="term" value="F:DNA-binding transcription factor activity"/>
    <property type="evidence" value="ECO:0007669"/>
    <property type="project" value="InterPro"/>
</dbReference>
<keyword evidence="1" id="KW-0805">Transcription regulation</keyword>
<dbReference type="InterPro" id="IPR036390">
    <property type="entry name" value="WH_DNA-bd_sf"/>
</dbReference>
<dbReference type="Proteomes" id="UP000824118">
    <property type="component" value="Unassembled WGS sequence"/>
</dbReference>
<evidence type="ECO:0000256" key="3">
    <source>
        <dbReference type="ARBA" id="ARBA00023163"/>
    </source>
</evidence>
<dbReference type="InterPro" id="IPR036388">
    <property type="entry name" value="WH-like_DNA-bd_sf"/>
</dbReference>
<feature type="domain" description="HTH marR-type" evidence="4">
    <location>
        <begin position="1"/>
        <end position="140"/>
    </location>
</feature>
<keyword evidence="3" id="KW-0804">Transcription</keyword>
<dbReference type="PRINTS" id="PR00598">
    <property type="entry name" value="HTHMARR"/>
</dbReference>
<dbReference type="Pfam" id="PF12802">
    <property type="entry name" value="MarR_2"/>
    <property type="match status" value="1"/>
</dbReference>
<dbReference type="GO" id="GO:0003677">
    <property type="term" value="F:DNA binding"/>
    <property type="evidence" value="ECO:0007669"/>
    <property type="project" value="UniProtKB-KW"/>
</dbReference>
<protein>
    <submittedName>
        <fullName evidence="5">MarR family transcriptional regulator</fullName>
    </submittedName>
</protein>
<gene>
    <name evidence="5" type="ORF">IAD22_04560</name>
</gene>
<dbReference type="PANTHER" id="PTHR42756">
    <property type="entry name" value="TRANSCRIPTIONAL REGULATOR, MARR"/>
    <property type="match status" value="1"/>
</dbReference>
<reference evidence="5" key="1">
    <citation type="submission" date="2020-10" db="EMBL/GenBank/DDBJ databases">
        <authorList>
            <person name="Gilroy R."/>
        </authorList>
    </citation>
    <scope>NUCLEOTIDE SEQUENCE</scope>
    <source>
        <strain evidence="5">ChiGjej1B1-1684</strain>
    </source>
</reference>
<dbReference type="PROSITE" id="PS50995">
    <property type="entry name" value="HTH_MARR_2"/>
    <property type="match status" value="1"/>
</dbReference>
<sequence>MNSKTHLGLEIKVLSNLLKRKVHCFLPQINAQLTDSERQVIGFLYHNKDKDIFQRDVELKFVIRRSTASRMLKGLEEKNFITREPVKGDARLKKICLTPMAQTMQANVLNRLDDFEDLLSRGISEEEMNVFFTVAEKIKKNLEEVQ</sequence>
<comment type="caution">
    <text evidence="5">The sequence shown here is derived from an EMBL/GenBank/DDBJ whole genome shotgun (WGS) entry which is preliminary data.</text>
</comment>
<evidence type="ECO:0000256" key="2">
    <source>
        <dbReference type="ARBA" id="ARBA00023125"/>
    </source>
</evidence>